<keyword evidence="11" id="KW-0676">Redox-active center</keyword>
<keyword evidence="10" id="KW-1015">Disulfide bond</keyword>
<dbReference type="PANTHER" id="PTHR46107">
    <property type="entry name" value="DUMPY: SHORTER THAN WILD-TYPE"/>
    <property type="match status" value="1"/>
</dbReference>
<evidence type="ECO:0000313" key="18">
    <source>
        <dbReference type="Proteomes" id="UP000014760"/>
    </source>
</evidence>
<evidence type="ECO:0000256" key="10">
    <source>
        <dbReference type="ARBA" id="ARBA00023157"/>
    </source>
</evidence>
<keyword evidence="7" id="KW-0249">Electron transport</keyword>
<dbReference type="Proteomes" id="UP000014760">
    <property type="component" value="Unassembled WGS sequence"/>
</dbReference>
<evidence type="ECO:0000259" key="15">
    <source>
        <dbReference type="PROSITE" id="PS51352"/>
    </source>
</evidence>
<dbReference type="GO" id="GO:0015036">
    <property type="term" value="F:disulfide oxidoreductase activity"/>
    <property type="evidence" value="ECO:0007669"/>
    <property type="project" value="TreeGrafter"/>
</dbReference>
<evidence type="ECO:0000256" key="6">
    <source>
        <dbReference type="ARBA" id="ARBA00022824"/>
    </source>
</evidence>
<dbReference type="STRING" id="283909.R7V929"/>
<keyword evidence="5 14" id="KW-0732">Signal</keyword>
<keyword evidence="6" id="KW-0256">Endoplasmic reticulum</keyword>
<feature type="compositionally biased region" description="Basic residues" evidence="12">
    <location>
        <begin position="263"/>
        <end position="272"/>
    </location>
</feature>
<dbReference type="InterPro" id="IPR036249">
    <property type="entry name" value="Thioredoxin-like_sf"/>
</dbReference>
<feature type="domain" description="Thioredoxin" evidence="15">
    <location>
        <begin position="11"/>
        <end position="124"/>
    </location>
</feature>
<dbReference type="OMA" id="FRQYKGS"/>
<feature type="signal peptide" evidence="14">
    <location>
        <begin position="1"/>
        <end position="17"/>
    </location>
</feature>
<protein>
    <recommendedName>
        <fullName evidence="15">Thioredoxin domain-containing protein</fullName>
    </recommendedName>
</protein>
<evidence type="ECO:0000256" key="12">
    <source>
        <dbReference type="SAM" id="MobiDB-lite"/>
    </source>
</evidence>
<keyword evidence="2" id="KW-0813">Transport</keyword>
<dbReference type="PROSITE" id="PS00194">
    <property type="entry name" value="THIOREDOXIN_1"/>
    <property type="match status" value="1"/>
</dbReference>
<keyword evidence="9 13" id="KW-0472">Membrane</keyword>
<evidence type="ECO:0000256" key="3">
    <source>
        <dbReference type="ARBA" id="ARBA00022553"/>
    </source>
</evidence>
<dbReference type="SUPFAM" id="SSF52833">
    <property type="entry name" value="Thioredoxin-like"/>
    <property type="match status" value="1"/>
</dbReference>
<feature type="compositionally biased region" description="Basic and acidic residues" evidence="12">
    <location>
        <begin position="239"/>
        <end position="253"/>
    </location>
</feature>
<evidence type="ECO:0000256" key="9">
    <source>
        <dbReference type="ARBA" id="ARBA00023136"/>
    </source>
</evidence>
<dbReference type="HOGENOM" id="CLU_069292_0_0_1"/>
<evidence type="ECO:0000313" key="17">
    <source>
        <dbReference type="EnsemblMetazoa" id="CapteP173899"/>
    </source>
</evidence>
<comment type="subcellular location">
    <subcellularLocation>
        <location evidence="1">Endoplasmic reticulum membrane</location>
        <topology evidence="1">Single-pass type I membrane protein</topology>
    </subcellularLocation>
</comment>
<feature type="transmembrane region" description="Helical" evidence="13">
    <location>
        <begin position="173"/>
        <end position="194"/>
    </location>
</feature>
<evidence type="ECO:0000256" key="11">
    <source>
        <dbReference type="ARBA" id="ARBA00023284"/>
    </source>
</evidence>
<keyword evidence="8 13" id="KW-1133">Transmembrane helix</keyword>
<evidence type="ECO:0000256" key="5">
    <source>
        <dbReference type="ARBA" id="ARBA00022729"/>
    </source>
</evidence>
<dbReference type="FunCoup" id="R7V929">
    <property type="interactions" value="959"/>
</dbReference>
<dbReference type="PANTHER" id="PTHR46107:SF3">
    <property type="entry name" value="THIOREDOXIN DOMAIN-CONTAINING PROTEIN"/>
    <property type="match status" value="1"/>
</dbReference>
<evidence type="ECO:0000256" key="1">
    <source>
        <dbReference type="ARBA" id="ARBA00004115"/>
    </source>
</evidence>
<reference evidence="18" key="1">
    <citation type="submission" date="2012-12" db="EMBL/GenBank/DDBJ databases">
        <authorList>
            <person name="Hellsten U."/>
            <person name="Grimwood J."/>
            <person name="Chapman J.A."/>
            <person name="Shapiro H."/>
            <person name="Aerts A."/>
            <person name="Otillar R.P."/>
            <person name="Terry A.Y."/>
            <person name="Boore J.L."/>
            <person name="Simakov O."/>
            <person name="Marletaz F."/>
            <person name="Cho S.-J."/>
            <person name="Edsinger-Gonzales E."/>
            <person name="Havlak P."/>
            <person name="Kuo D.-H."/>
            <person name="Larsson T."/>
            <person name="Lv J."/>
            <person name="Arendt D."/>
            <person name="Savage R."/>
            <person name="Osoegawa K."/>
            <person name="de Jong P."/>
            <person name="Lindberg D.R."/>
            <person name="Seaver E.C."/>
            <person name="Weisblat D.A."/>
            <person name="Putnam N.H."/>
            <person name="Grigoriev I.V."/>
            <person name="Rokhsar D.S."/>
        </authorList>
    </citation>
    <scope>NUCLEOTIDE SEQUENCE</scope>
    <source>
        <strain evidence="18">I ESC-2004</strain>
    </source>
</reference>
<feature type="chain" id="PRO_5008788816" description="Thioredoxin domain-containing protein" evidence="14">
    <location>
        <begin position="18"/>
        <end position="272"/>
    </location>
</feature>
<dbReference type="Pfam" id="PF00085">
    <property type="entry name" value="Thioredoxin"/>
    <property type="match status" value="1"/>
</dbReference>
<evidence type="ECO:0000256" key="2">
    <source>
        <dbReference type="ARBA" id="ARBA00022448"/>
    </source>
</evidence>
<evidence type="ECO:0000256" key="8">
    <source>
        <dbReference type="ARBA" id="ARBA00022989"/>
    </source>
</evidence>
<dbReference type="OrthoDB" id="7869097at2759"/>
<dbReference type="EnsemblMetazoa" id="CapteT173899">
    <property type="protein sequence ID" value="CapteP173899"/>
    <property type="gene ID" value="CapteG173899"/>
</dbReference>
<evidence type="ECO:0000313" key="16">
    <source>
        <dbReference type="EMBL" id="ELU12866.1"/>
    </source>
</evidence>
<sequence length="272" mass="30917">MWRKILLFLAFSCLAYARTRTTPTLLTEDKWHDLLQGEWLVKFYAPWCPACKALVETWEAVASWSEDLNIKVATIDVTENPGLSGRFLVTSLPTIYHVKDGEFRQYRGPRGENDIVSFVDDALWKDIEPVPWYSAPTSFHMGAIGMFFKLSIGIRDLHNQMTTDYGIPVWGSYCIFAVVTIFAGLLLGLLIVYLCDAMFPPSLPPVYNNQRHQMPPRPGQETMGDESDIVDDDLDDTKEEEKKEEEKKEEESKSSGGDVRPSTARKRVARAD</sequence>
<evidence type="ECO:0000256" key="4">
    <source>
        <dbReference type="ARBA" id="ARBA00022692"/>
    </source>
</evidence>
<dbReference type="GO" id="GO:0005789">
    <property type="term" value="C:endoplasmic reticulum membrane"/>
    <property type="evidence" value="ECO:0007669"/>
    <property type="project" value="UniProtKB-SubCell"/>
</dbReference>
<dbReference type="EMBL" id="AMQN01000768">
    <property type="status" value="NOT_ANNOTATED_CDS"/>
    <property type="molecule type" value="Genomic_DNA"/>
</dbReference>
<reference evidence="16 18" key="2">
    <citation type="journal article" date="2013" name="Nature">
        <title>Insights into bilaterian evolution from three spiralian genomes.</title>
        <authorList>
            <person name="Simakov O."/>
            <person name="Marletaz F."/>
            <person name="Cho S.J."/>
            <person name="Edsinger-Gonzales E."/>
            <person name="Havlak P."/>
            <person name="Hellsten U."/>
            <person name="Kuo D.H."/>
            <person name="Larsson T."/>
            <person name="Lv J."/>
            <person name="Arendt D."/>
            <person name="Savage R."/>
            <person name="Osoegawa K."/>
            <person name="de Jong P."/>
            <person name="Grimwood J."/>
            <person name="Chapman J.A."/>
            <person name="Shapiro H."/>
            <person name="Aerts A."/>
            <person name="Otillar R.P."/>
            <person name="Terry A.Y."/>
            <person name="Boore J.L."/>
            <person name="Grigoriev I.V."/>
            <person name="Lindberg D.R."/>
            <person name="Seaver E.C."/>
            <person name="Weisblat D.A."/>
            <person name="Putnam N.H."/>
            <person name="Rokhsar D.S."/>
        </authorList>
    </citation>
    <scope>NUCLEOTIDE SEQUENCE</scope>
    <source>
        <strain evidence="16 18">I ESC-2004</strain>
    </source>
</reference>
<dbReference type="Gene3D" id="3.40.30.10">
    <property type="entry name" value="Glutaredoxin"/>
    <property type="match status" value="1"/>
</dbReference>
<keyword evidence="4 13" id="KW-0812">Transmembrane</keyword>
<dbReference type="EMBL" id="KB295623">
    <property type="protein sequence ID" value="ELU12866.1"/>
    <property type="molecule type" value="Genomic_DNA"/>
</dbReference>
<organism evidence="16">
    <name type="scientific">Capitella teleta</name>
    <name type="common">Polychaete worm</name>
    <dbReference type="NCBI Taxonomy" id="283909"/>
    <lineage>
        <taxon>Eukaryota</taxon>
        <taxon>Metazoa</taxon>
        <taxon>Spiralia</taxon>
        <taxon>Lophotrochozoa</taxon>
        <taxon>Annelida</taxon>
        <taxon>Polychaeta</taxon>
        <taxon>Sedentaria</taxon>
        <taxon>Scolecida</taxon>
        <taxon>Capitellidae</taxon>
        <taxon>Capitella</taxon>
    </lineage>
</organism>
<evidence type="ECO:0000256" key="13">
    <source>
        <dbReference type="SAM" id="Phobius"/>
    </source>
</evidence>
<evidence type="ECO:0000256" key="7">
    <source>
        <dbReference type="ARBA" id="ARBA00022982"/>
    </source>
</evidence>
<feature type="region of interest" description="Disordered" evidence="12">
    <location>
        <begin position="209"/>
        <end position="272"/>
    </location>
</feature>
<accession>R7V929</accession>
<evidence type="ECO:0000256" key="14">
    <source>
        <dbReference type="SAM" id="SignalP"/>
    </source>
</evidence>
<dbReference type="InterPro" id="IPR017937">
    <property type="entry name" value="Thioredoxin_CS"/>
</dbReference>
<dbReference type="InterPro" id="IPR052454">
    <property type="entry name" value="TMX_domain-containing"/>
</dbReference>
<gene>
    <name evidence="16" type="ORF">CAPTEDRAFT_173899</name>
</gene>
<feature type="compositionally biased region" description="Acidic residues" evidence="12">
    <location>
        <begin position="223"/>
        <end position="238"/>
    </location>
</feature>
<keyword evidence="3" id="KW-0597">Phosphoprotein</keyword>
<dbReference type="AlphaFoldDB" id="R7V929"/>
<name>R7V929_CAPTE</name>
<dbReference type="PROSITE" id="PS51352">
    <property type="entry name" value="THIOREDOXIN_2"/>
    <property type="match status" value="1"/>
</dbReference>
<keyword evidence="18" id="KW-1185">Reference proteome</keyword>
<proteinExistence type="predicted"/>
<dbReference type="InterPro" id="IPR013766">
    <property type="entry name" value="Thioredoxin_domain"/>
</dbReference>
<reference evidence="17" key="3">
    <citation type="submission" date="2015-06" db="UniProtKB">
        <authorList>
            <consortium name="EnsemblMetazoa"/>
        </authorList>
    </citation>
    <scope>IDENTIFICATION</scope>
</reference>